<evidence type="ECO:0000259" key="10">
    <source>
        <dbReference type="PROSITE" id="PS50103"/>
    </source>
</evidence>
<feature type="domain" description="RING-type" evidence="9">
    <location>
        <begin position="147"/>
        <end position="202"/>
    </location>
</feature>
<gene>
    <name evidence="11" type="ORF">JTE90_001746</name>
</gene>
<name>A0AAV6V624_9ARAC</name>
<evidence type="ECO:0000256" key="6">
    <source>
        <dbReference type="ARBA" id="ARBA00022771"/>
    </source>
</evidence>
<evidence type="ECO:0000256" key="8">
    <source>
        <dbReference type="PROSITE-ProRule" id="PRU00723"/>
    </source>
</evidence>
<keyword evidence="6 8" id="KW-0863">Zinc-finger</keyword>
<dbReference type="PROSITE" id="PS00518">
    <property type="entry name" value="ZF_RING_1"/>
    <property type="match status" value="1"/>
</dbReference>
<evidence type="ECO:0000313" key="12">
    <source>
        <dbReference type="Proteomes" id="UP000827092"/>
    </source>
</evidence>
<dbReference type="Pfam" id="PF13639">
    <property type="entry name" value="zf-RING_2"/>
    <property type="match status" value="1"/>
</dbReference>
<dbReference type="InterPro" id="IPR017907">
    <property type="entry name" value="Znf_RING_CS"/>
</dbReference>
<comment type="catalytic activity">
    <reaction evidence="1">
        <text>S-ubiquitinyl-[E2 ubiquitin-conjugating enzyme]-L-cysteine + [acceptor protein]-L-lysine = [E2 ubiquitin-conjugating enzyme]-L-cysteine + N(6)-ubiquitinyl-[acceptor protein]-L-lysine.</text>
        <dbReference type="EC" id="2.3.2.27"/>
    </reaction>
</comment>
<accession>A0AAV6V624</accession>
<dbReference type="SUPFAM" id="SSF90229">
    <property type="entry name" value="CCCH zinc finger"/>
    <property type="match status" value="2"/>
</dbReference>
<evidence type="ECO:0000256" key="4">
    <source>
        <dbReference type="ARBA" id="ARBA00022723"/>
    </source>
</evidence>
<keyword evidence="4 8" id="KW-0479">Metal-binding</keyword>
<dbReference type="InterPro" id="IPR036855">
    <property type="entry name" value="Znf_CCCH_sf"/>
</dbReference>
<keyword evidence="3" id="KW-0808">Transferase</keyword>
<comment type="caution">
    <text evidence="11">The sequence shown here is derived from an EMBL/GenBank/DDBJ whole genome shotgun (WGS) entry which is preliminary data.</text>
</comment>
<keyword evidence="5" id="KW-0677">Repeat</keyword>
<feature type="domain" description="C3H1-type" evidence="10">
    <location>
        <begin position="231"/>
        <end position="259"/>
    </location>
</feature>
<dbReference type="PROSITE" id="PS50089">
    <property type="entry name" value="ZF_RING_2"/>
    <property type="match status" value="1"/>
</dbReference>
<evidence type="ECO:0000259" key="9">
    <source>
        <dbReference type="PROSITE" id="PS50089"/>
    </source>
</evidence>
<feature type="zinc finger region" description="C3H1-type" evidence="8">
    <location>
        <begin position="37"/>
        <end position="64"/>
    </location>
</feature>
<reference evidence="11 12" key="1">
    <citation type="journal article" date="2022" name="Nat. Ecol. Evol.">
        <title>A masculinizing supergene underlies an exaggerated male reproductive morph in a spider.</title>
        <authorList>
            <person name="Hendrickx F."/>
            <person name="De Corte Z."/>
            <person name="Sonet G."/>
            <person name="Van Belleghem S.M."/>
            <person name="Kostlbacher S."/>
            <person name="Vangestel C."/>
        </authorList>
    </citation>
    <scope>NUCLEOTIDE SEQUENCE [LARGE SCALE GENOMIC DNA]</scope>
    <source>
        <strain evidence="11">W744_W776</strain>
    </source>
</reference>
<dbReference type="GO" id="GO:0008270">
    <property type="term" value="F:zinc ion binding"/>
    <property type="evidence" value="ECO:0007669"/>
    <property type="project" value="UniProtKB-KW"/>
</dbReference>
<evidence type="ECO:0000256" key="5">
    <source>
        <dbReference type="ARBA" id="ARBA00022737"/>
    </source>
</evidence>
<dbReference type="GO" id="GO:0061630">
    <property type="term" value="F:ubiquitin protein ligase activity"/>
    <property type="evidence" value="ECO:0007669"/>
    <property type="project" value="UniProtKB-EC"/>
</dbReference>
<dbReference type="Proteomes" id="UP000827092">
    <property type="component" value="Unassembled WGS sequence"/>
</dbReference>
<sequence>MAEAPSNNSQGPICHFFLNSTCRYGNKCRFSHRLPTPPEDGICKYYLKGYCRFGRKCWNRHEPSTSNGELALPTSEDNSIPKLCESFARGQPCDAACAFMHGDPCPDCGEARLHPLDPSQRITHIRKCAEDKREARVAQMMSADKACGICLEVVCEKVEASARKFGVLESCDHVFCFECIMRWRKVKEDTSEAVSLSCPLCRTPSSFVAPCRAWPSSATEKRRLIAERRAALRARPCAAFSRWGHCPRGALCLHHHRQTRKTARDLSPPPSFHLPLPGPDLDLMESLLLLDLMDEEYFSSDSDLDPEDYFLLQDMDLEILGSALDFW</sequence>
<dbReference type="InterPro" id="IPR001841">
    <property type="entry name" value="Znf_RING"/>
</dbReference>
<dbReference type="EMBL" id="JAFNEN010000147">
    <property type="protein sequence ID" value="KAG8192019.1"/>
    <property type="molecule type" value="Genomic_DNA"/>
</dbReference>
<dbReference type="SUPFAM" id="SSF57850">
    <property type="entry name" value="RING/U-box"/>
    <property type="match status" value="1"/>
</dbReference>
<feature type="zinc finger region" description="C3H1-type" evidence="8">
    <location>
        <begin position="8"/>
        <end position="35"/>
    </location>
</feature>
<feature type="domain" description="C3H1-type" evidence="10">
    <location>
        <begin position="37"/>
        <end position="64"/>
    </location>
</feature>
<dbReference type="PROSITE" id="PS50103">
    <property type="entry name" value="ZF_C3H1"/>
    <property type="match status" value="3"/>
</dbReference>
<evidence type="ECO:0000313" key="11">
    <source>
        <dbReference type="EMBL" id="KAG8192019.1"/>
    </source>
</evidence>
<feature type="domain" description="C3H1-type" evidence="10">
    <location>
        <begin position="8"/>
        <end position="35"/>
    </location>
</feature>
<organism evidence="11 12">
    <name type="scientific">Oedothorax gibbosus</name>
    <dbReference type="NCBI Taxonomy" id="931172"/>
    <lineage>
        <taxon>Eukaryota</taxon>
        <taxon>Metazoa</taxon>
        <taxon>Ecdysozoa</taxon>
        <taxon>Arthropoda</taxon>
        <taxon>Chelicerata</taxon>
        <taxon>Arachnida</taxon>
        <taxon>Araneae</taxon>
        <taxon>Araneomorphae</taxon>
        <taxon>Entelegynae</taxon>
        <taxon>Araneoidea</taxon>
        <taxon>Linyphiidae</taxon>
        <taxon>Erigoninae</taxon>
        <taxon>Oedothorax</taxon>
    </lineage>
</organism>
<dbReference type="PANTHER" id="PTHR11224">
    <property type="entry name" value="MAKORIN-RELATED"/>
    <property type="match status" value="1"/>
</dbReference>
<evidence type="ECO:0000256" key="2">
    <source>
        <dbReference type="ARBA" id="ARBA00012483"/>
    </source>
</evidence>
<protein>
    <recommendedName>
        <fullName evidence="2">RING-type E3 ubiquitin transferase</fullName>
        <ecNumber evidence="2">2.3.2.27</ecNumber>
    </recommendedName>
</protein>
<dbReference type="GO" id="GO:0000209">
    <property type="term" value="P:protein polyubiquitination"/>
    <property type="evidence" value="ECO:0007669"/>
    <property type="project" value="InterPro"/>
</dbReference>
<dbReference type="SMART" id="SM00184">
    <property type="entry name" value="RING"/>
    <property type="match status" value="1"/>
</dbReference>
<dbReference type="PANTHER" id="PTHR11224:SF10">
    <property type="entry name" value="IP09428P-RELATED"/>
    <property type="match status" value="1"/>
</dbReference>
<dbReference type="InterPro" id="IPR000571">
    <property type="entry name" value="Znf_CCCH"/>
</dbReference>
<evidence type="ECO:0000256" key="3">
    <source>
        <dbReference type="ARBA" id="ARBA00022679"/>
    </source>
</evidence>
<evidence type="ECO:0000256" key="1">
    <source>
        <dbReference type="ARBA" id="ARBA00000900"/>
    </source>
</evidence>
<dbReference type="EC" id="2.3.2.27" evidence="2"/>
<evidence type="ECO:0000256" key="7">
    <source>
        <dbReference type="ARBA" id="ARBA00022833"/>
    </source>
</evidence>
<dbReference type="InterPro" id="IPR013083">
    <property type="entry name" value="Znf_RING/FYVE/PHD"/>
</dbReference>
<dbReference type="SMART" id="SM00356">
    <property type="entry name" value="ZnF_C3H1"/>
    <property type="match status" value="4"/>
</dbReference>
<dbReference type="InterPro" id="IPR041367">
    <property type="entry name" value="Znf-CCCH_4"/>
</dbReference>
<proteinExistence type="predicted"/>
<dbReference type="Gene3D" id="4.10.1000.10">
    <property type="entry name" value="Zinc finger, CCCH-type"/>
    <property type="match status" value="2"/>
</dbReference>
<keyword evidence="12" id="KW-1185">Reference proteome</keyword>
<feature type="zinc finger region" description="C3H1-type" evidence="8">
    <location>
        <begin position="231"/>
        <end position="259"/>
    </location>
</feature>
<keyword evidence="7 8" id="KW-0862">Zinc</keyword>
<dbReference type="Pfam" id="PF18044">
    <property type="entry name" value="zf-CCCH_4"/>
    <property type="match status" value="1"/>
</dbReference>
<dbReference type="AlphaFoldDB" id="A0AAV6V624"/>
<dbReference type="Gene3D" id="3.30.40.10">
    <property type="entry name" value="Zinc/RING finger domain, C3HC4 (zinc finger)"/>
    <property type="match status" value="1"/>
</dbReference>
<dbReference type="InterPro" id="IPR045072">
    <property type="entry name" value="MKRN-like"/>
</dbReference>